<comment type="subcellular location">
    <subcellularLocation>
        <location evidence="2">Membrane</location>
    </subcellularLocation>
</comment>
<organism evidence="13 14">
    <name type="scientific">Thanatephorus cucumeris (strain AG1-IB / isolate 7/3/14)</name>
    <name type="common">Lettuce bottom rot fungus</name>
    <name type="synonym">Rhizoctonia solani</name>
    <dbReference type="NCBI Taxonomy" id="1108050"/>
    <lineage>
        <taxon>Eukaryota</taxon>
        <taxon>Fungi</taxon>
        <taxon>Dikarya</taxon>
        <taxon>Basidiomycota</taxon>
        <taxon>Agaricomycotina</taxon>
        <taxon>Agaricomycetes</taxon>
        <taxon>Cantharellales</taxon>
        <taxon>Ceratobasidiaceae</taxon>
        <taxon>Rhizoctonia</taxon>
        <taxon>Rhizoctonia solani AG-1</taxon>
    </lineage>
</organism>
<evidence type="ECO:0000256" key="1">
    <source>
        <dbReference type="ARBA" id="ARBA00001971"/>
    </source>
</evidence>
<comment type="cofactor">
    <cofactor evidence="1">
        <name>heme</name>
        <dbReference type="ChEBI" id="CHEBI:30413"/>
    </cofactor>
</comment>
<keyword evidence="7 12" id="KW-1133">Transmembrane helix</keyword>
<evidence type="ECO:0000313" key="13">
    <source>
        <dbReference type="EMBL" id="CEL52777.1"/>
    </source>
</evidence>
<evidence type="ECO:0000256" key="12">
    <source>
        <dbReference type="SAM" id="Phobius"/>
    </source>
</evidence>
<accession>A0A0B7F960</accession>
<comment type="similarity">
    <text evidence="3">Belongs to the cytochrome P450 family.</text>
</comment>
<evidence type="ECO:0000256" key="2">
    <source>
        <dbReference type="ARBA" id="ARBA00004370"/>
    </source>
</evidence>
<dbReference type="GO" id="GO:0004497">
    <property type="term" value="F:monooxygenase activity"/>
    <property type="evidence" value="ECO:0007669"/>
    <property type="project" value="UniProtKB-KW"/>
</dbReference>
<keyword evidence="5 12" id="KW-0812">Transmembrane</keyword>
<evidence type="ECO:0000256" key="5">
    <source>
        <dbReference type="ARBA" id="ARBA00022692"/>
    </source>
</evidence>
<keyword evidence="10" id="KW-0503">Monooxygenase</keyword>
<dbReference type="OrthoDB" id="1055148at2759"/>
<dbReference type="PANTHER" id="PTHR46300">
    <property type="entry name" value="P450, PUTATIVE (EUROFUNG)-RELATED-RELATED"/>
    <property type="match status" value="1"/>
</dbReference>
<feature type="transmembrane region" description="Helical" evidence="12">
    <location>
        <begin position="6"/>
        <end position="30"/>
    </location>
</feature>
<dbReference type="AlphaFoldDB" id="A0A0B7F960"/>
<sequence length="239" mass="27560">MTWVQILFAASDHLLLTSILILISWALYAIPRRARKLPLPPGPRPDPFIGHLRMLPTLDEHRVYANWGEEYQSDIISISVLGQTIVVLNSVKSANELLDQRSVRYSNRPELPMMTYPDLVDWSRETTGLPYGERWRSQRRMTHRVLHKGASMQLWPLITRESRLALQRISINPENFAHEIRSVNPLVSFGHLYTMTTRSSWPPRLLGPRPFMRPLPRFRVRTTTLGTAAPSPRHTLVSS</sequence>
<evidence type="ECO:0000256" key="10">
    <source>
        <dbReference type="ARBA" id="ARBA00023033"/>
    </source>
</evidence>
<dbReference type="InterPro" id="IPR036396">
    <property type="entry name" value="Cyt_P450_sf"/>
</dbReference>
<protein>
    <recommendedName>
        <fullName evidence="15">Cytochrome P450 domain-containing protein</fullName>
    </recommendedName>
</protein>
<dbReference type="EMBL" id="LN679201">
    <property type="protein sequence ID" value="CEL52777.1"/>
    <property type="molecule type" value="Genomic_DNA"/>
</dbReference>
<name>A0A0B7F960_THACB</name>
<evidence type="ECO:0000256" key="8">
    <source>
        <dbReference type="ARBA" id="ARBA00023002"/>
    </source>
</evidence>
<keyword evidence="8" id="KW-0560">Oxidoreductase</keyword>
<dbReference type="GO" id="GO:0020037">
    <property type="term" value="F:heme binding"/>
    <property type="evidence" value="ECO:0007669"/>
    <property type="project" value="InterPro"/>
</dbReference>
<dbReference type="GO" id="GO:0016020">
    <property type="term" value="C:membrane"/>
    <property type="evidence" value="ECO:0007669"/>
    <property type="project" value="UniProtKB-SubCell"/>
</dbReference>
<keyword evidence="4" id="KW-0349">Heme</keyword>
<dbReference type="STRING" id="1108050.A0A0B7F960"/>
<evidence type="ECO:0000256" key="11">
    <source>
        <dbReference type="ARBA" id="ARBA00023136"/>
    </source>
</evidence>
<evidence type="ECO:0000256" key="3">
    <source>
        <dbReference type="ARBA" id="ARBA00010617"/>
    </source>
</evidence>
<evidence type="ECO:0000256" key="9">
    <source>
        <dbReference type="ARBA" id="ARBA00023004"/>
    </source>
</evidence>
<dbReference type="SUPFAM" id="SSF48264">
    <property type="entry name" value="Cytochrome P450"/>
    <property type="match status" value="1"/>
</dbReference>
<dbReference type="GO" id="GO:0016705">
    <property type="term" value="F:oxidoreductase activity, acting on paired donors, with incorporation or reduction of molecular oxygen"/>
    <property type="evidence" value="ECO:0007669"/>
    <property type="project" value="InterPro"/>
</dbReference>
<dbReference type="Gene3D" id="1.10.630.10">
    <property type="entry name" value="Cytochrome P450"/>
    <property type="match status" value="1"/>
</dbReference>
<keyword evidence="11 12" id="KW-0472">Membrane</keyword>
<keyword evidence="14" id="KW-1185">Reference proteome</keyword>
<evidence type="ECO:0000313" key="14">
    <source>
        <dbReference type="Proteomes" id="UP000059188"/>
    </source>
</evidence>
<reference evidence="13 14" key="1">
    <citation type="submission" date="2014-11" db="EMBL/GenBank/DDBJ databases">
        <authorList>
            <person name="Wibberg Daniel"/>
        </authorList>
    </citation>
    <scope>NUCLEOTIDE SEQUENCE [LARGE SCALE GENOMIC DNA]</scope>
    <source>
        <strain evidence="13">Rhizoctonia solani AG1-IB 7/3/14</strain>
    </source>
</reference>
<dbReference type="GO" id="GO:0005506">
    <property type="term" value="F:iron ion binding"/>
    <property type="evidence" value="ECO:0007669"/>
    <property type="project" value="InterPro"/>
</dbReference>
<dbReference type="InterPro" id="IPR001128">
    <property type="entry name" value="Cyt_P450"/>
</dbReference>
<dbReference type="Pfam" id="PF00067">
    <property type="entry name" value="p450"/>
    <property type="match status" value="1"/>
</dbReference>
<proteinExistence type="inferred from homology"/>
<evidence type="ECO:0000256" key="7">
    <source>
        <dbReference type="ARBA" id="ARBA00022989"/>
    </source>
</evidence>
<evidence type="ECO:0008006" key="15">
    <source>
        <dbReference type="Google" id="ProtNLM"/>
    </source>
</evidence>
<dbReference type="PANTHER" id="PTHR46300:SF2">
    <property type="entry name" value="CYTOCHROME P450 MONOOXYGENASE ALNH-RELATED"/>
    <property type="match status" value="1"/>
</dbReference>
<evidence type="ECO:0000256" key="6">
    <source>
        <dbReference type="ARBA" id="ARBA00022723"/>
    </source>
</evidence>
<keyword evidence="6" id="KW-0479">Metal-binding</keyword>
<dbReference type="InterPro" id="IPR050364">
    <property type="entry name" value="Cytochrome_P450_fung"/>
</dbReference>
<gene>
    <name evidence="13" type="ORF">RSOLAG1IB_11121</name>
</gene>
<evidence type="ECO:0000256" key="4">
    <source>
        <dbReference type="ARBA" id="ARBA00022617"/>
    </source>
</evidence>
<dbReference type="Proteomes" id="UP000059188">
    <property type="component" value="Unassembled WGS sequence"/>
</dbReference>
<keyword evidence="9" id="KW-0408">Iron</keyword>